<feature type="chain" id="PRO_5024805158" description="Secreted protein" evidence="1">
    <location>
        <begin position="24"/>
        <end position="76"/>
    </location>
</feature>
<name>A0A5N6XU00_9EURO</name>
<feature type="signal peptide" evidence="1">
    <location>
        <begin position="1"/>
        <end position="23"/>
    </location>
</feature>
<sequence length="76" mass="8781">MGSTCWSLLAHCPLATWVRPALSRHWKMITSLFLVPASDSHTTTQEPHCHQTCRCIGYSVQQRYYDAWKISQQSRS</sequence>
<protein>
    <recommendedName>
        <fullName evidence="3">Secreted protein</fullName>
    </recommendedName>
</protein>
<gene>
    <name evidence="2" type="ORF">BDV24DRAFT_141383</name>
</gene>
<evidence type="ECO:0000313" key="2">
    <source>
        <dbReference type="EMBL" id="KAE8336635.1"/>
    </source>
</evidence>
<dbReference type="AlphaFoldDB" id="A0A5N6XU00"/>
<dbReference type="Proteomes" id="UP000325558">
    <property type="component" value="Unassembled WGS sequence"/>
</dbReference>
<accession>A0A5N6XU00</accession>
<keyword evidence="1" id="KW-0732">Signal</keyword>
<dbReference type="EMBL" id="ML737192">
    <property type="protein sequence ID" value="KAE8336635.1"/>
    <property type="molecule type" value="Genomic_DNA"/>
</dbReference>
<evidence type="ECO:0008006" key="3">
    <source>
        <dbReference type="Google" id="ProtNLM"/>
    </source>
</evidence>
<reference evidence="2" key="1">
    <citation type="submission" date="2019-04" db="EMBL/GenBank/DDBJ databases">
        <title>Friends and foes A comparative genomics study of 23 Aspergillus species from section Flavi.</title>
        <authorList>
            <consortium name="DOE Joint Genome Institute"/>
            <person name="Kjaerbolling I."/>
            <person name="Vesth T."/>
            <person name="Frisvad J.C."/>
            <person name="Nybo J.L."/>
            <person name="Theobald S."/>
            <person name="Kildgaard S."/>
            <person name="Isbrandt T."/>
            <person name="Kuo A."/>
            <person name="Sato A."/>
            <person name="Lyhne E.K."/>
            <person name="Kogle M.E."/>
            <person name="Wiebenga A."/>
            <person name="Kun R.S."/>
            <person name="Lubbers R.J."/>
            <person name="Makela M.R."/>
            <person name="Barry K."/>
            <person name="Chovatia M."/>
            <person name="Clum A."/>
            <person name="Daum C."/>
            <person name="Haridas S."/>
            <person name="He G."/>
            <person name="LaButti K."/>
            <person name="Lipzen A."/>
            <person name="Mondo S."/>
            <person name="Riley R."/>
            <person name="Salamov A."/>
            <person name="Simmons B.A."/>
            <person name="Magnuson J.K."/>
            <person name="Henrissat B."/>
            <person name="Mortensen U.H."/>
            <person name="Larsen T.O."/>
            <person name="Devries R.P."/>
            <person name="Grigoriev I.V."/>
            <person name="Machida M."/>
            <person name="Baker S.E."/>
            <person name="Andersen M.R."/>
        </authorList>
    </citation>
    <scope>NUCLEOTIDE SEQUENCE</scope>
    <source>
        <strain evidence="2">CBS 117612</strain>
    </source>
</reference>
<organism evidence="2">
    <name type="scientific">Aspergillus arachidicola</name>
    <dbReference type="NCBI Taxonomy" id="656916"/>
    <lineage>
        <taxon>Eukaryota</taxon>
        <taxon>Fungi</taxon>
        <taxon>Dikarya</taxon>
        <taxon>Ascomycota</taxon>
        <taxon>Pezizomycotina</taxon>
        <taxon>Eurotiomycetes</taxon>
        <taxon>Eurotiomycetidae</taxon>
        <taxon>Eurotiales</taxon>
        <taxon>Aspergillaceae</taxon>
        <taxon>Aspergillus</taxon>
        <taxon>Aspergillus subgen. Circumdati</taxon>
    </lineage>
</organism>
<evidence type="ECO:0000256" key="1">
    <source>
        <dbReference type="SAM" id="SignalP"/>
    </source>
</evidence>
<proteinExistence type="predicted"/>